<dbReference type="PANTHER" id="PTHR43806">
    <property type="entry name" value="PEPTIDASE S8"/>
    <property type="match status" value="1"/>
</dbReference>
<proteinExistence type="inferred from homology"/>
<evidence type="ECO:0000256" key="1">
    <source>
        <dbReference type="ARBA" id="ARBA00011073"/>
    </source>
</evidence>
<sequence>MFNKSKLSVIVALSLSPISLTTMAEQPSYDMGQRMFEAQNTCIVRFDDSISKFDVEGVARGMLASANAKAKHIYSHSIKGFAVNMPCPQAENAFGNNASIASFEQDRLVFAVAPPPGKGKNQDGDTSEPPASQSTPWGITRVGGPFDGSGLTAWVIDTGIDLNHPDLVVDSSRGFSAFSNGPDASPDDKHGHGTHVAGTIAAINNDIDVVGVAAGATVIPVKVLDRRGSGTTSGVIAGIDFVAANGAAGDCANMSLGGGKSASLDAAVQSLAATGVMVSLAAGNESQFAGNVSPAGANGATIYTISATDVNDNFAYFSNYGNPPVDYAAPGVAILSLKVGGGTTTASGTSMAAPHACGVLLSGSHTSSGTAKGDPDASPDPIIHL</sequence>
<feature type="region of interest" description="Disordered" evidence="7">
    <location>
        <begin position="365"/>
        <end position="385"/>
    </location>
</feature>
<feature type="region of interest" description="Disordered" evidence="7">
    <location>
        <begin position="112"/>
        <end position="142"/>
    </location>
</feature>
<evidence type="ECO:0000256" key="6">
    <source>
        <dbReference type="RuleBase" id="RU003355"/>
    </source>
</evidence>
<keyword evidence="11" id="KW-1185">Reference proteome</keyword>
<evidence type="ECO:0000256" key="5">
    <source>
        <dbReference type="PROSITE-ProRule" id="PRU01240"/>
    </source>
</evidence>
<gene>
    <name evidence="10" type="ORF">GCM10007938_23510</name>
</gene>
<dbReference type="PROSITE" id="PS00137">
    <property type="entry name" value="SUBTILASE_HIS"/>
    <property type="match status" value="1"/>
</dbReference>
<evidence type="ECO:0000256" key="3">
    <source>
        <dbReference type="ARBA" id="ARBA00022801"/>
    </source>
</evidence>
<feature type="domain" description="Peptidase S8/S53" evidence="9">
    <location>
        <begin position="149"/>
        <end position="360"/>
    </location>
</feature>
<dbReference type="InterPro" id="IPR000209">
    <property type="entry name" value="Peptidase_S8/S53_dom"/>
</dbReference>
<accession>A0ABQ6EZY6</accession>
<dbReference type="InterPro" id="IPR015500">
    <property type="entry name" value="Peptidase_S8_subtilisin-rel"/>
</dbReference>
<dbReference type="RefSeq" id="WP_284192455.1">
    <property type="nucleotide sequence ID" value="NZ_BSPW01000048.1"/>
</dbReference>
<comment type="similarity">
    <text evidence="1 5 6">Belongs to the peptidase S8 family.</text>
</comment>
<feature type="active site" description="Charge relay system" evidence="5">
    <location>
        <position position="350"/>
    </location>
</feature>
<feature type="active site" description="Charge relay system" evidence="5">
    <location>
        <position position="192"/>
    </location>
</feature>
<dbReference type="PRINTS" id="PR00723">
    <property type="entry name" value="SUBTILISIN"/>
</dbReference>
<comment type="caution">
    <text evidence="10">The sequence shown here is derived from an EMBL/GenBank/DDBJ whole genome shotgun (WGS) entry which is preliminary data.</text>
</comment>
<name>A0ABQ6EZY6_9VIBR</name>
<dbReference type="Gene3D" id="3.40.50.200">
    <property type="entry name" value="Peptidase S8/S53 domain"/>
    <property type="match status" value="1"/>
</dbReference>
<dbReference type="InterPro" id="IPR037045">
    <property type="entry name" value="S8pro/Inhibitor_I9_sf"/>
</dbReference>
<reference evidence="11" key="1">
    <citation type="journal article" date="2019" name="Int. J. Syst. Evol. Microbiol.">
        <title>The Global Catalogue of Microorganisms (GCM) 10K type strain sequencing project: providing services to taxonomists for standard genome sequencing and annotation.</title>
        <authorList>
            <consortium name="The Broad Institute Genomics Platform"/>
            <consortium name="The Broad Institute Genome Sequencing Center for Infectious Disease"/>
            <person name="Wu L."/>
            <person name="Ma J."/>
        </authorList>
    </citation>
    <scope>NUCLEOTIDE SEQUENCE [LARGE SCALE GENOMIC DNA]</scope>
    <source>
        <strain evidence="11">NBRC 108723</strain>
    </source>
</reference>
<dbReference type="InterPro" id="IPR023828">
    <property type="entry name" value="Peptidase_S8_Ser-AS"/>
</dbReference>
<dbReference type="PROSITE" id="PS51892">
    <property type="entry name" value="SUBTILASE"/>
    <property type="match status" value="1"/>
</dbReference>
<dbReference type="Pfam" id="PF00082">
    <property type="entry name" value="Peptidase_S8"/>
    <property type="match status" value="1"/>
</dbReference>
<evidence type="ECO:0000256" key="7">
    <source>
        <dbReference type="SAM" id="MobiDB-lite"/>
    </source>
</evidence>
<dbReference type="InterPro" id="IPR050131">
    <property type="entry name" value="Peptidase_S8_subtilisin-like"/>
</dbReference>
<dbReference type="PROSITE" id="PS00138">
    <property type="entry name" value="SUBTILASE_SER"/>
    <property type="match status" value="1"/>
</dbReference>
<evidence type="ECO:0000256" key="4">
    <source>
        <dbReference type="ARBA" id="ARBA00022825"/>
    </source>
</evidence>
<keyword evidence="8" id="KW-0732">Signal</keyword>
<evidence type="ECO:0000256" key="8">
    <source>
        <dbReference type="SAM" id="SignalP"/>
    </source>
</evidence>
<organism evidence="10 11">
    <name type="scientific">Vibrio zhanjiangensis</name>
    <dbReference type="NCBI Taxonomy" id="1046128"/>
    <lineage>
        <taxon>Bacteria</taxon>
        <taxon>Pseudomonadati</taxon>
        <taxon>Pseudomonadota</taxon>
        <taxon>Gammaproteobacteria</taxon>
        <taxon>Vibrionales</taxon>
        <taxon>Vibrionaceae</taxon>
        <taxon>Vibrio</taxon>
    </lineage>
</organism>
<feature type="signal peptide" evidence="8">
    <location>
        <begin position="1"/>
        <end position="24"/>
    </location>
</feature>
<dbReference type="EMBL" id="BSPW01000048">
    <property type="protein sequence ID" value="GLT18572.1"/>
    <property type="molecule type" value="Genomic_DNA"/>
</dbReference>
<dbReference type="PROSITE" id="PS00136">
    <property type="entry name" value="SUBTILASE_ASP"/>
    <property type="match status" value="1"/>
</dbReference>
<keyword evidence="3 5" id="KW-0378">Hydrolase</keyword>
<feature type="active site" description="Charge relay system" evidence="5">
    <location>
        <position position="157"/>
    </location>
</feature>
<dbReference type="PANTHER" id="PTHR43806:SF11">
    <property type="entry name" value="CEREVISIN-RELATED"/>
    <property type="match status" value="1"/>
</dbReference>
<protein>
    <recommendedName>
        <fullName evidence="9">Peptidase S8/S53 domain-containing protein</fullName>
    </recommendedName>
</protein>
<dbReference type="InterPro" id="IPR023827">
    <property type="entry name" value="Peptidase_S8_Asp-AS"/>
</dbReference>
<dbReference type="InterPro" id="IPR036852">
    <property type="entry name" value="Peptidase_S8/S53_dom_sf"/>
</dbReference>
<keyword evidence="2 5" id="KW-0645">Protease</keyword>
<evidence type="ECO:0000256" key="2">
    <source>
        <dbReference type="ARBA" id="ARBA00022670"/>
    </source>
</evidence>
<dbReference type="SUPFAM" id="SSF52743">
    <property type="entry name" value="Subtilisin-like"/>
    <property type="match status" value="1"/>
</dbReference>
<feature type="chain" id="PRO_5045119773" description="Peptidase S8/S53 domain-containing protein" evidence="8">
    <location>
        <begin position="25"/>
        <end position="385"/>
    </location>
</feature>
<evidence type="ECO:0000313" key="11">
    <source>
        <dbReference type="Proteomes" id="UP001157138"/>
    </source>
</evidence>
<dbReference type="Proteomes" id="UP001157138">
    <property type="component" value="Unassembled WGS sequence"/>
</dbReference>
<evidence type="ECO:0000313" key="10">
    <source>
        <dbReference type="EMBL" id="GLT18572.1"/>
    </source>
</evidence>
<keyword evidence="4 5" id="KW-0720">Serine protease</keyword>
<dbReference type="InterPro" id="IPR022398">
    <property type="entry name" value="Peptidase_S8_His-AS"/>
</dbReference>
<dbReference type="Gene3D" id="3.30.70.80">
    <property type="entry name" value="Peptidase S8 propeptide/proteinase inhibitor I9"/>
    <property type="match status" value="1"/>
</dbReference>
<evidence type="ECO:0000259" key="9">
    <source>
        <dbReference type="Pfam" id="PF00082"/>
    </source>
</evidence>